<name>A0ABV3RX51_9GAMM</name>
<proteinExistence type="predicted"/>
<reference evidence="1 2" key="1">
    <citation type="submission" date="2024-02" db="EMBL/GenBank/DDBJ databases">
        <title>New especies of Spiribacter isolated from saline water.</title>
        <authorList>
            <person name="Leon M.J."/>
            <person name="De La Haba R."/>
            <person name="Sanchez-Porro C."/>
            <person name="Ventosa A."/>
        </authorList>
    </citation>
    <scope>NUCLEOTIDE SEQUENCE [LARGE SCALE GENOMIC DNA]</scope>
    <source>
        <strain evidence="2">ag22IC6-196</strain>
    </source>
</reference>
<evidence type="ECO:0000313" key="1">
    <source>
        <dbReference type="EMBL" id="MEX0372758.1"/>
    </source>
</evidence>
<sequence length="205" mass="21038">MTRIDAYIGLTDAFKVVCTGLHLGAYRVETGQRGAIARVAVRQSDEGPGKAAVALSRALGGGDLPPGIARITNSAGGFDDEKVGVCEVYGAPGASATGSVSLERDTASTQVDVQYQTITNDYPYGPLEAADESLTLDGTLSLPGQGDATAGEVVVDSATRSATADNGLAIIVEGTVDIPDNVKRTHMGGYEVVSPITVYVAFEDA</sequence>
<evidence type="ECO:0000313" key="2">
    <source>
        <dbReference type="Proteomes" id="UP001556636"/>
    </source>
</evidence>
<protein>
    <submittedName>
        <fullName evidence="1">Uncharacterized protein</fullName>
    </submittedName>
</protein>
<dbReference type="EMBL" id="JBAKFG010000001">
    <property type="protein sequence ID" value="MEX0372758.1"/>
    <property type="molecule type" value="Genomic_DNA"/>
</dbReference>
<gene>
    <name evidence="1" type="ORF">V6X51_04835</name>
</gene>
<dbReference type="Proteomes" id="UP001556636">
    <property type="component" value="Unassembled WGS sequence"/>
</dbReference>
<dbReference type="RefSeq" id="WP_367951321.1">
    <property type="nucleotide sequence ID" value="NZ_JBAKFG010000001.1"/>
</dbReference>
<organism evidence="1 2">
    <name type="scientific">Spiribacter roseus</name>
    <dbReference type="NCBI Taxonomy" id="1855875"/>
    <lineage>
        <taxon>Bacteria</taxon>
        <taxon>Pseudomonadati</taxon>
        <taxon>Pseudomonadota</taxon>
        <taxon>Gammaproteobacteria</taxon>
        <taxon>Chromatiales</taxon>
        <taxon>Ectothiorhodospiraceae</taxon>
        <taxon>Spiribacter</taxon>
    </lineage>
</organism>
<accession>A0ABV3RX51</accession>
<comment type="caution">
    <text evidence="1">The sequence shown here is derived from an EMBL/GenBank/DDBJ whole genome shotgun (WGS) entry which is preliminary data.</text>
</comment>
<keyword evidence="2" id="KW-1185">Reference proteome</keyword>